<comment type="caution">
    <text evidence="1">The sequence shown here is derived from an EMBL/GenBank/DDBJ whole genome shotgun (WGS) entry which is preliminary data.</text>
</comment>
<gene>
    <name evidence="1" type="ORF">D9Q98_005047</name>
</gene>
<sequence length="408" mass="43285">MPVIKFAAGPANLPTIMANYQGWAELPGDLLTAVLLAAHGSDACFAPASTFPPAPSLAAVARFLHAVNTACKHWRGVSEAANVPLRVTLGGSPIKAMGGLPASVRCWLARRSFAALHFQTSNLNGCSPGEVQQLAPALLNSPEMQHASGSILEEIAVRDFVCSRTLCSLLPRFPALRRVLLTGYLVDIDLAPLSQLPLLEVLQLNIEALPKLNCLPATLRHLSVSCIANSARLSLPEHLELDSLVVHCPGQAVYVGLDRVMAKCTRVHITAERINMLLHVEEDALHSRQSAASMLLRSFQRHTKVQHLVLETWAKDSLVVSLNTPSPVHGQGRRACTLRRFDLLAEAKGATSNGGSPCLMAEVLPGTSLSNGKDSNSALLVISKAARTAGQPGASATRLQPAAAAAAQ</sequence>
<accession>A0A9D4YWR3</accession>
<name>A0A9D4YWR3_CHLVU</name>
<protein>
    <submittedName>
        <fullName evidence="1">Uncharacterized protein</fullName>
    </submittedName>
</protein>
<evidence type="ECO:0000313" key="1">
    <source>
        <dbReference type="EMBL" id="KAI3430452.1"/>
    </source>
</evidence>
<dbReference type="AlphaFoldDB" id="A0A9D4YWR3"/>
<keyword evidence="2" id="KW-1185">Reference proteome</keyword>
<reference evidence="1" key="1">
    <citation type="journal article" date="2019" name="Plant J.">
        <title>Chlorella vulgaris genome assembly and annotation reveals the molecular basis for metabolic acclimation to high light conditions.</title>
        <authorList>
            <person name="Cecchin M."/>
            <person name="Marcolungo L."/>
            <person name="Rossato M."/>
            <person name="Girolomoni L."/>
            <person name="Cosentino E."/>
            <person name="Cuine S."/>
            <person name="Li-Beisson Y."/>
            <person name="Delledonne M."/>
            <person name="Ballottari M."/>
        </authorList>
    </citation>
    <scope>NUCLEOTIDE SEQUENCE</scope>
    <source>
        <strain evidence="1">211/11P</strain>
    </source>
</reference>
<reference evidence="1" key="2">
    <citation type="submission" date="2020-11" db="EMBL/GenBank/DDBJ databases">
        <authorList>
            <person name="Cecchin M."/>
            <person name="Marcolungo L."/>
            <person name="Rossato M."/>
            <person name="Girolomoni L."/>
            <person name="Cosentino E."/>
            <person name="Cuine S."/>
            <person name="Li-Beisson Y."/>
            <person name="Delledonne M."/>
            <person name="Ballottari M."/>
        </authorList>
    </citation>
    <scope>NUCLEOTIDE SEQUENCE</scope>
    <source>
        <strain evidence="1">211/11P</strain>
        <tissue evidence="1">Whole cell</tissue>
    </source>
</reference>
<evidence type="ECO:0000313" key="2">
    <source>
        <dbReference type="Proteomes" id="UP001055712"/>
    </source>
</evidence>
<dbReference type="Proteomes" id="UP001055712">
    <property type="component" value="Unassembled WGS sequence"/>
</dbReference>
<dbReference type="OrthoDB" id="514967at2759"/>
<dbReference type="EMBL" id="SIDB01000007">
    <property type="protein sequence ID" value="KAI3430452.1"/>
    <property type="molecule type" value="Genomic_DNA"/>
</dbReference>
<organism evidence="1 2">
    <name type="scientific">Chlorella vulgaris</name>
    <name type="common">Green alga</name>
    <dbReference type="NCBI Taxonomy" id="3077"/>
    <lineage>
        <taxon>Eukaryota</taxon>
        <taxon>Viridiplantae</taxon>
        <taxon>Chlorophyta</taxon>
        <taxon>core chlorophytes</taxon>
        <taxon>Trebouxiophyceae</taxon>
        <taxon>Chlorellales</taxon>
        <taxon>Chlorellaceae</taxon>
        <taxon>Chlorella clade</taxon>
        <taxon>Chlorella</taxon>
    </lineage>
</organism>
<proteinExistence type="predicted"/>